<evidence type="ECO:0000256" key="16">
    <source>
        <dbReference type="ARBA" id="ARBA00039046"/>
    </source>
</evidence>
<keyword evidence="10" id="KW-0443">Lipid metabolism</keyword>
<dbReference type="PANTHER" id="PTHR28583">
    <property type="entry name" value="ACID AMIDASE"/>
    <property type="match status" value="1"/>
</dbReference>
<dbReference type="GO" id="GO:0006670">
    <property type="term" value="P:sphingosine metabolic process"/>
    <property type="evidence" value="ECO:0007669"/>
    <property type="project" value="Ensembl"/>
</dbReference>
<evidence type="ECO:0000256" key="11">
    <source>
        <dbReference type="ARBA" id="ARBA00023136"/>
    </source>
</evidence>
<dbReference type="GO" id="GO:0006631">
    <property type="term" value="P:fatty acid metabolic process"/>
    <property type="evidence" value="ECO:0007669"/>
    <property type="project" value="UniProtKB-KW"/>
</dbReference>
<dbReference type="AlphaFoldDB" id="A0A8D0BIP6"/>
<evidence type="ECO:0000256" key="15">
    <source>
        <dbReference type="ARBA" id="ARBA00038527"/>
    </source>
</evidence>
<evidence type="ECO:0000256" key="22">
    <source>
        <dbReference type="ARBA" id="ARBA00048166"/>
    </source>
</evidence>
<reference evidence="28" key="2">
    <citation type="submission" date="2025-09" db="UniProtKB">
        <authorList>
            <consortium name="Ensembl"/>
        </authorList>
    </citation>
    <scope>IDENTIFICATION</scope>
</reference>
<evidence type="ECO:0000256" key="17">
    <source>
        <dbReference type="ARBA" id="ARBA00040404"/>
    </source>
</evidence>
<evidence type="ECO:0000256" key="5">
    <source>
        <dbReference type="ARBA" id="ARBA00011891"/>
    </source>
</evidence>
<keyword evidence="13" id="KW-0325">Glycoprotein</keyword>
<evidence type="ECO:0000256" key="6">
    <source>
        <dbReference type="ARBA" id="ARBA00022729"/>
    </source>
</evidence>
<evidence type="ECO:0000256" key="2">
    <source>
        <dbReference type="ARBA" id="ARBA00004371"/>
    </source>
</evidence>
<dbReference type="EC" id="3.5.1.60" evidence="16"/>
<feature type="domain" description="Choloylglycine hydrolase/NAAA C-terminal" evidence="26">
    <location>
        <begin position="197"/>
        <end position="363"/>
    </location>
</feature>
<evidence type="ECO:0000256" key="23">
    <source>
        <dbReference type="ARBA" id="ARBA00048217"/>
    </source>
</evidence>
<dbReference type="Pfam" id="PF15508">
    <property type="entry name" value="NAAA-beta"/>
    <property type="match status" value="1"/>
</dbReference>
<reference evidence="28" key="1">
    <citation type="submission" date="2025-08" db="UniProtKB">
        <authorList>
            <consortium name="Ensembl"/>
        </authorList>
    </citation>
    <scope>IDENTIFICATION</scope>
</reference>
<dbReference type="InterPro" id="IPR029130">
    <property type="entry name" value="Acid_ceramidase_N"/>
</dbReference>
<evidence type="ECO:0000256" key="8">
    <source>
        <dbReference type="ARBA" id="ARBA00022832"/>
    </source>
</evidence>
<comment type="catalytic activity">
    <reaction evidence="25">
        <text>N-tetradecanoylethanolamine + H2O = tetradecanoate + ethanolamine</text>
        <dbReference type="Rhea" id="RHEA:45452"/>
        <dbReference type="ChEBI" id="CHEBI:15377"/>
        <dbReference type="ChEBI" id="CHEBI:30807"/>
        <dbReference type="ChEBI" id="CHEBI:57603"/>
        <dbReference type="ChEBI" id="CHEBI:85262"/>
    </reaction>
    <physiologicalReaction direction="left-to-right" evidence="25">
        <dbReference type="Rhea" id="RHEA:45453"/>
    </physiologicalReaction>
</comment>
<evidence type="ECO:0000256" key="7">
    <source>
        <dbReference type="ARBA" id="ARBA00022801"/>
    </source>
</evidence>
<evidence type="ECO:0000259" key="27">
    <source>
        <dbReference type="Pfam" id="PF15508"/>
    </source>
</evidence>
<organism evidence="28 29">
    <name type="scientific">Salvator merianae</name>
    <name type="common">Argentine black and white tegu</name>
    <name type="synonym">Tupinambis merianae</name>
    <dbReference type="NCBI Taxonomy" id="96440"/>
    <lineage>
        <taxon>Eukaryota</taxon>
        <taxon>Metazoa</taxon>
        <taxon>Chordata</taxon>
        <taxon>Craniata</taxon>
        <taxon>Vertebrata</taxon>
        <taxon>Euteleostomi</taxon>
        <taxon>Lepidosauria</taxon>
        <taxon>Squamata</taxon>
        <taxon>Bifurcata</taxon>
        <taxon>Unidentata</taxon>
        <taxon>Episquamata</taxon>
        <taxon>Laterata</taxon>
        <taxon>Teiioidea</taxon>
        <taxon>Teiidae</taxon>
        <taxon>Salvator</taxon>
    </lineage>
</organism>
<sequence>MQKRREDEGPAAAATIGLLFSSPTPAALPRPLFRCGWGRNRSCPRHGPPVRSVLRLLAMARERLRLLRTVVALLPWLLSLRVPPCSWAAAMPPTAELVWGTEAPLECNVSLDSPPETRWDPVLSRFDPVFLKAAFNEIIDTTVPKWVHPVIRLAAEELESFIPQPFAGEIRGLCNALGLNVGDGLLLNLAYESSAFCTSIVAQDSNGHIYHGRNLDYIFGNILRKITIDVNFLKDGKVKFRGTTFFGYLGLWTGQSPNKFTVSGNERDKGAWWENAIAAFLQRNSPVSWLVRTVLTEAEDFESAAFTLSKTPLIADVYYIIGGTRPGEGAVITRKRSGPADIWPLDPLAGGWYRVETNYDHWKTPPPFDDRRTPAIKALNATGQENINIETLYKVLSVYPVLNHLTVYTTVMSAAAPDKYTTQIRRLG</sequence>
<dbReference type="GO" id="GO:0017064">
    <property type="term" value="F:fatty acid amide hydrolase activity"/>
    <property type="evidence" value="ECO:0007669"/>
    <property type="project" value="Ensembl"/>
</dbReference>
<keyword evidence="9" id="KW-0442">Lipid degradation</keyword>
<dbReference type="GO" id="GO:0017040">
    <property type="term" value="F:N-acylsphingosine amidohydrolase activity"/>
    <property type="evidence" value="ECO:0007669"/>
    <property type="project" value="UniProtKB-EC"/>
</dbReference>
<dbReference type="Ensembl" id="ENSSMRT00000009975.1">
    <property type="protein sequence ID" value="ENSSMRP00000008537.1"/>
    <property type="gene ID" value="ENSSMRG00000006836.1"/>
</dbReference>
<dbReference type="PANTHER" id="PTHR28583:SF4">
    <property type="entry name" value="N-ACYLETHANOLAMINE-HYDROLYZING ACID AMIDASE"/>
    <property type="match status" value="1"/>
</dbReference>
<comment type="similarity">
    <text evidence="4">Belongs to the acid ceramidase family.</text>
</comment>
<comment type="catalytic activity">
    <reaction evidence="23">
        <text>N-hexadecanoylsphing-4-enine + H2O = sphing-4-enine + hexadecanoate</text>
        <dbReference type="Rhea" id="RHEA:38891"/>
        <dbReference type="ChEBI" id="CHEBI:7896"/>
        <dbReference type="ChEBI" id="CHEBI:15377"/>
        <dbReference type="ChEBI" id="CHEBI:57756"/>
        <dbReference type="ChEBI" id="CHEBI:72959"/>
    </reaction>
    <physiologicalReaction direction="left-to-right" evidence="23">
        <dbReference type="Rhea" id="RHEA:38892"/>
    </physiologicalReaction>
</comment>
<dbReference type="GO" id="GO:0070291">
    <property type="term" value="P:N-acylethanolamine metabolic process"/>
    <property type="evidence" value="ECO:0007669"/>
    <property type="project" value="Ensembl"/>
</dbReference>
<evidence type="ECO:0000256" key="13">
    <source>
        <dbReference type="ARBA" id="ARBA00023180"/>
    </source>
</evidence>
<keyword evidence="7" id="KW-0378">Hydrolase</keyword>
<name>A0A8D0BIP6_SALMN</name>
<comment type="catalytic activity">
    <reaction evidence="19">
        <text>an N-(long-chain fatty acyl)ethanolamine + H2O = a long-chain fatty acid + ethanolamine</text>
        <dbReference type="Rhea" id="RHEA:17505"/>
        <dbReference type="ChEBI" id="CHEBI:15377"/>
        <dbReference type="ChEBI" id="CHEBI:15897"/>
        <dbReference type="ChEBI" id="CHEBI:57560"/>
        <dbReference type="ChEBI" id="CHEBI:57603"/>
        <dbReference type="EC" id="3.5.1.60"/>
    </reaction>
    <physiologicalReaction direction="left-to-right" evidence="19">
        <dbReference type="Rhea" id="RHEA:17506"/>
    </physiologicalReaction>
</comment>
<evidence type="ECO:0000256" key="21">
    <source>
        <dbReference type="ARBA" id="ARBA00047993"/>
    </source>
</evidence>
<evidence type="ECO:0000256" key="9">
    <source>
        <dbReference type="ARBA" id="ARBA00022963"/>
    </source>
</evidence>
<evidence type="ECO:0000313" key="29">
    <source>
        <dbReference type="Proteomes" id="UP000694421"/>
    </source>
</evidence>
<evidence type="ECO:0000256" key="20">
    <source>
        <dbReference type="ARBA" id="ARBA00047719"/>
    </source>
</evidence>
<evidence type="ECO:0000256" key="24">
    <source>
        <dbReference type="ARBA" id="ARBA00048323"/>
    </source>
</evidence>
<dbReference type="EC" id="3.5.1.23" evidence="5"/>
<comment type="pathway">
    <text evidence="3">Lipid metabolism; fatty acid metabolism.</text>
</comment>
<keyword evidence="29" id="KW-1185">Reference proteome</keyword>
<keyword evidence="11" id="KW-0472">Membrane</keyword>
<evidence type="ECO:0000256" key="12">
    <source>
        <dbReference type="ARBA" id="ARBA00023145"/>
    </source>
</evidence>
<evidence type="ECO:0000256" key="10">
    <source>
        <dbReference type="ARBA" id="ARBA00023098"/>
    </source>
</evidence>
<dbReference type="Pfam" id="PF02275">
    <property type="entry name" value="CBAH"/>
    <property type="match status" value="1"/>
</dbReference>
<evidence type="ECO:0000313" key="28">
    <source>
        <dbReference type="Ensembl" id="ENSSMRP00000008537.1"/>
    </source>
</evidence>
<comment type="catalytic activity">
    <reaction evidence="24">
        <text>an N-acylsphing-4-enine + H2O = sphing-4-enine + a fatty acid</text>
        <dbReference type="Rhea" id="RHEA:20856"/>
        <dbReference type="ChEBI" id="CHEBI:15377"/>
        <dbReference type="ChEBI" id="CHEBI:28868"/>
        <dbReference type="ChEBI" id="CHEBI:52639"/>
        <dbReference type="ChEBI" id="CHEBI:57756"/>
        <dbReference type="EC" id="3.5.1.23"/>
    </reaction>
    <physiologicalReaction direction="left-to-right" evidence="24">
        <dbReference type="Rhea" id="RHEA:20857"/>
    </physiologicalReaction>
</comment>
<dbReference type="CDD" id="cd01903">
    <property type="entry name" value="Ntn_AC_NAAA"/>
    <property type="match status" value="1"/>
</dbReference>
<dbReference type="Proteomes" id="UP000694421">
    <property type="component" value="Unplaced"/>
</dbReference>
<evidence type="ECO:0000256" key="25">
    <source>
        <dbReference type="ARBA" id="ARBA00048716"/>
    </source>
</evidence>
<evidence type="ECO:0000256" key="19">
    <source>
        <dbReference type="ARBA" id="ARBA00047347"/>
    </source>
</evidence>
<feature type="domain" description="Acid ceramidase N-terminal" evidence="27">
    <location>
        <begin position="106"/>
        <end position="161"/>
    </location>
</feature>
<dbReference type="GeneTree" id="ENSGT00530000063548"/>
<dbReference type="GO" id="GO:0005764">
    <property type="term" value="C:lysosome"/>
    <property type="evidence" value="ECO:0007669"/>
    <property type="project" value="UniProtKB-SubCell"/>
</dbReference>
<comment type="catalytic activity">
    <reaction evidence="20">
        <text>N-dodecanoylethanolamine + H2O = dodecanoate + ethanolamine</text>
        <dbReference type="Rhea" id="RHEA:45456"/>
        <dbReference type="ChEBI" id="CHEBI:15377"/>
        <dbReference type="ChEBI" id="CHEBI:18262"/>
        <dbReference type="ChEBI" id="CHEBI:57603"/>
        <dbReference type="ChEBI" id="CHEBI:85263"/>
    </reaction>
    <physiologicalReaction direction="left-to-right" evidence="20">
        <dbReference type="Rhea" id="RHEA:45457"/>
    </physiologicalReaction>
</comment>
<dbReference type="GO" id="GO:0070292">
    <property type="term" value="P:N-acylphosphatidylethanolamine metabolic process"/>
    <property type="evidence" value="ECO:0007669"/>
    <property type="project" value="Ensembl"/>
</dbReference>
<dbReference type="GO" id="GO:0047412">
    <property type="term" value="F:N-(long-chain-acyl)ethanolamine deacylase activity"/>
    <property type="evidence" value="ECO:0007669"/>
    <property type="project" value="UniProtKB-EC"/>
</dbReference>
<keyword evidence="12" id="KW-0865">Zymogen</keyword>
<dbReference type="OMA" id="GQDHINM"/>
<evidence type="ECO:0000256" key="14">
    <source>
        <dbReference type="ARBA" id="ARBA00023228"/>
    </source>
</evidence>
<proteinExistence type="inferred from homology"/>
<dbReference type="GO" id="GO:0016020">
    <property type="term" value="C:membrane"/>
    <property type="evidence" value="ECO:0007669"/>
    <property type="project" value="UniProtKB-SubCell"/>
</dbReference>
<evidence type="ECO:0000256" key="3">
    <source>
        <dbReference type="ARBA" id="ARBA00004872"/>
    </source>
</evidence>
<evidence type="ECO:0000256" key="4">
    <source>
        <dbReference type="ARBA" id="ARBA00005730"/>
    </source>
</evidence>
<dbReference type="FunFam" id="3.60.60.10:FF:000003">
    <property type="entry name" value="N-acylethanolamine-hydrolyzing acid amidase"/>
    <property type="match status" value="1"/>
</dbReference>
<evidence type="ECO:0000256" key="18">
    <source>
        <dbReference type="ARBA" id="ARBA00042519"/>
    </source>
</evidence>
<comment type="catalytic activity">
    <reaction evidence="22">
        <text>N-hexadecanoylethanolamine + H2O = ethanolamine + hexadecanoate</text>
        <dbReference type="Rhea" id="RHEA:45064"/>
        <dbReference type="ChEBI" id="CHEBI:7896"/>
        <dbReference type="ChEBI" id="CHEBI:15377"/>
        <dbReference type="ChEBI" id="CHEBI:57603"/>
        <dbReference type="ChEBI" id="CHEBI:71464"/>
    </reaction>
    <physiologicalReaction direction="left-to-right" evidence="22">
        <dbReference type="Rhea" id="RHEA:45065"/>
    </physiologicalReaction>
</comment>
<dbReference type="InterPro" id="IPR029132">
    <property type="entry name" value="CBAH/NAAA_C"/>
</dbReference>
<dbReference type="Gene3D" id="3.60.60.10">
    <property type="entry name" value="Penicillin V Acylase, Chain A"/>
    <property type="match status" value="1"/>
</dbReference>
<keyword evidence="6" id="KW-0732">Signal</keyword>
<keyword evidence="8" id="KW-0276">Fatty acid metabolism</keyword>
<dbReference type="GO" id="GO:0140297">
    <property type="term" value="F:DNA-binding transcription factor binding"/>
    <property type="evidence" value="ECO:0007669"/>
    <property type="project" value="Ensembl"/>
</dbReference>
<accession>A0A8D0BIP6</accession>
<dbReference type="GO" id="GO:0016042">
    <property type="term" value="P:lipid catabolic process"/>
    <property type="evidence" value="ECO:0007669"/>
    <property type="project" value="UniProtKB-KW"/>
</dbReference>
<comment type="catalytic activity">
    <reaction evidence="21">
        <text>N-dodecanoylsphing-4-enine + H2O = dodecanoate + sphing-4-enine</text>
        <dbReference type="Rhea" id="RHEA:41291"/>
        <dbReference type="ChEBI" id="CHEBI:15377"/>
        <dbReference type="ChEBI" id="CHEBI:18262"/>
        <dbReference type="ChEBI" id="CHEBI:57756"/>
        <dbReference type="ChEBI" id="CHEBI:72956"/>
    </reaction>
    <physiologicalReaction direction="left-to-right" evidence="21">
        <dbReference type="Rhea" id="RHEA:41292"/>
    </physiologicalReaction>
</comment>
<comment type="subunit">
    <text evidence="15">Heterodimer of an alpha and a beta subunit, produced by autocatalytic cleavage.</text>
</comment>
<evidence type="ECO:0000256" key="1">
    <source>
        <dbReference type="ARBA" id="ARBA00004170"/>
    </source>
</evidence>
<protein>
    <recommendedName>
        <fullName evidence="17">N-acylethanolamine-hydrolyzing acid amidase</fullName>
        <ecNumber evidence="5">3.5.1.23</ecNumber>
        <ecNumber evidence="16">3.5.1.60</ecNumber>
    </recommendedName>
    <alternativeName>
        <fullName evidence="18">Acylsphingosine deacylase NAAA</fullName>
    </alternativeName>
</protein>
<keyword evidence="14" id="KW-0458">Lysosome</keyword>
<evidence type="ECO:0000259" key="26">
    <source>
        <dbReference type="Pfam" id="PF02275"/>
    </source>
</evidence>
<comment type="subcellular location">
    <subcellularLocation>
        <location evidence="2">Lysosome</location>
    </subcellularLocation>
    <subcellularLocation>
        <location evidence="1">Membrane</location>
        <topology evidence="1">Peripheral membrane protein</topology>
    </subcellularLocation>
</comment>